<keyword evidence="7" id="KW-1185">Reference proteome</keyword>
<keyword evidence="2 5" id="KW-0812">Transmembrane</keyword>
<sequence length="244" mass="25093">MTTETRPTPDGGHADEPHTGALASRLNWLRAGVLGANDGIVSTAGIVVGVAAATADRGPIFTAGIAGLAAGAVSMALGEYVSVSTQRDTEAAMLAKEKWELRNQPEEELEELAGIYEKKGMSPETARRAAAELSDRDAFAAHAEAELGIDPHELTNPWQAAFSSAVSFTVGALLPLIAILVPPAQWRIPVAVVAVLVALAATGVLGAYLGKSSPWRPTLRMVIGGGIAMAVTYCIGSLVGTAVG</sequence>
<feature type="transmembrane region" description="Helical" evidence="5">
    <location>
        <begin position="188"/>
        <end position="209"/>
    </location>
</feature>
<proteinExistence type="predicted"/>
<feature type="transmembrane region" description="Helical" evidence="5">
    <location>
        <begin position="160"/>
        <end position="182"/>
    </location>
</feature>
<dbReference type="Pfam" id="PF01988">
    <property type="entry name" value="VIT1"/>
    <property type="match status" value="1"/>
</dbReference>
<evidence type="ECO:0000256" key="2">
    <source>
        <dbReference type="ARBA" id="ARBA00022692"/>
    </source>
</evidence>
<evidence type="ECO:0000256" key="1">
    <source>
        <dbReference type="ARBA" id="ARBA00004127"/>
    </source>
</evidence>
<dbReference type="RefSeq" id="WP_346077394.1">
    <property type="nucleotide sequence ID" value="NZ_BAAARB010000022.1"/>
</dbReference>
<evidence type="ECO:0000256" key="4">
    <source>
        <dbReference type="ARBA" id="ARBA00023136"/>
    </source>
</evidence>
<evidence type="ECO:0000256" key="5">
    <source>
        <dbReference type="SAM" id="Phobius"/>
    </source>
</evidence>
<keyword evidence="3 5" id="KW-1133">Transmembrane helix</keyword>
<keyword evidence="4 5" id="KW-0472">Membrane</keyword>
<comment type="subcellular location">
    <subcellularLocation>
        <location evidence="1">Endomembrane system</location>
        <topology evidence="1">Multi-pass membrane protein</topology>
    </subcellularLocation>
</comment>
<gene>
    <name evidence="6" type="ORF">GCM10009855_32650</name>
</gene>
<dbReference type="InterPro" id="IPR008217">
    <property type="entry name" value="Ccc1_fam"/>
</dbReference>
<dbReference type="EMBL" id="BAAARB010000022">
    <property type="protein sequence ID" value="GAA2390069.1"/>
    <property type="molecule type" value="Genomic_DNA"/>
</dbReference>
<reference evidence="7" key="1">
    <citation type="journal article" date="2019" name="Int. J. Syst. Evol. Microbiol.">
        <title>The Global Catalogue of Microorganisms (GCM) 10K type strain sequencing project: providing services to taxonomists for standard genome sequencing and annotation.</title>
        <authorList>
            <consortium name="The Broad Institute Genomics Platform"/>
            <consortium name="The Broad Institute Genome Sequencing Center for Infectious Disease"/>
            <person name="Wu L."/>
            <person name="Ma J."/>
        </authorList>
    </citation>
    <scope>NUCLEOTIDE SEQUENCE [LARGE SCALE GENOMIC DNA]</scope>
    <source>
        <strain evidence="7">JCM 16227</strain>
    </source>
</reference>
<organism evidence="6 7">
    <name type="scientific">Gordonia cholesterolivorans</name>
    <dbReference type="NCBI Taxonomy" id="559625"/>
    <lineage>
        <taxon>Bacteria</taxon>
        <taxon>Bacillati</taxon>
        <taxon>Actinomycetota</taxon>
        <taxon>Actinomycetes</taxon>
        <taxon>Mycobacteriales</taxon>
        <taxon>Gordoniaceae</taxon>
        <taxon>Gordonia</taxon>
    </lineage>
</organism>
<comment type="caution">
    <text evidence="6">The sequence shown here is derived from an EMBL/GenBank/DDBJ whole genome shotgun (WGS) entry which is preliminary data.</text>
</comment>
<evidence type="ECO:0000256" key="3">
    <source>
        <dbReference type="ARBA" id="ARBA00022989"/>
    </source>
</evidence>
<feature type="transmembrane region" description="Helical" evidence="5">
    <location>
        <begin position="221"/>
        <end position="243"/>
    </location>
</feature>
<protein>
    <submittedName>
        <fullName evidence="6">VIT family protein</fullName>
    </submittedName>
</protein>
<evidence type="ECO:0000313" key="6">
    <source>
        <dbReference type="EMBL" id="GAA2390069.1"/>
    </source>
</evidence>
<dbReference type="PANTHER" id="PTHR31851">
    <property type="entry name" value="FE(2+)/MN(2+) TRANSPORTER PCL1"/>
    <property type="match status" value="1"/>
</dbReference>
<name>A0ABP5V1N5_9ACTN</name>
<dbReference type="Proteomes" id="UP001501170">
    <property type="component" value="Unassembled WGS sequence"/>
</dbReference>
<accession>A0ABP5V1N5</accession>
<evidence type="ECO:0000313" key="7">
    <source>
        <dbReference type="Proteomes" id="UP001501170"/>
    </source>
</evidence>
<dbReference type="CDD" id="cd02432">
    <property type="entry name" value="Nodulin-21_like_1"/>
    <property type="match status" value="1"/>
</dbReference>